<keyword evidence="3" id="KW-1185">Reference proteome</keyword>
<dbReference type="Pfam" id="PF00339">
    <property type="entry name" value="Arrestin_N"/>
    <property type="match status" value="1"/>
</dbReference>
<proteinExistence type="predicted"/>
<dbReference type="OrthoDB" id="2333384at2759"/>
<dbReference type="GO" id="GO:0030674">
    <property type="term" value="F:protein-macromolecule adaptor activity"/>
    <property type="evidence" value="ECO:0007669"/>
    <property type="project" value="TreeGrafter"/>
</dbReference>
<evidence type="ECO:0000259" key="1">
    <source>
        <dbReference type="Pfam" id="PF00339"/>
    </source>
</evidence>
<dbReference type="GO" id="GO:0031625">
    <property type="term" value="F:ubiquitin protein ligase binding"/>
    <property type="evidence" value="ECO:0007669"/>
    <property type="project" value="TreeGrafter"/>
</dbReference>
<dbReference type="InterPro" id="IPR050357">
    <property type="entry name" value="Arrestin_domain-protein"/>
</dbReference>
<dbReference type="InterPro" id="IPR014752">
    <property type="entry name" value="Arrestin-like_C"/>
</dbReference>
<gene>
    <name evidence="2" type="ORF">ALEPTO_LOCUS4590</name>
</gene>
<evidence type="ECO:0000313" key="2">
    <source>
        <dbReference type="EMBL" id="CAG8523506.1"/>
    </source>
</evidence>
<dbReference type="EMBL" id="CAJVPS010001081">
    <property type="protein sequence ID" value="CAG8523506.1"/>
    <property type="molecule type" value="Genomic_DNA"/>
</dbReference>
<protein>
    <submittedName>
        <fullName evidence="2">9460_t:CDS:1</fullName>
    </submittedName>
</protein>
<reference evidence="2" key="1">
    <citation type="submission" date="2021-06" db="EMBL/GenBank/DDBJ databases">
        <authorList>
            <person name="Kallberg Y."/>
            <person name="Tangrot J."/>
            <person name="Rosling A."/>
        </authorList>
    </citation>
    <scope>NUCLEOTIDE SEQUENCE</scope>
    <source>
        <strain evidence="2">FL130A</strain>
    </source>
</reference>
<feature type="domain" description="Arrestin-like N-terminal" evidence="1">
    <location>
        <begin position="67"/>
        <end position="188"/>
    </location>
</feature>
<dbReference type="PANTHER" id="PTHR11188:SF17">
    <property type="entry name" value="FI21816P1"/>
    <property type="match status" value="1"/>
</dbReference>
<dbReference type="AlphaFoldDB" id="A0A9N9FC04"/>
<accession>A0A9N9FC04</accession>
<dbReference type="Proteomes" id="UP000789508">
    <property type="component" value="Unassembled WGS sequence"/>
</dbReference>
<dbReference type="Gene3D" id="2.60.40.640">
    <property type="match status" value="1"/>
</dbReference>
<dbReference type="PANTHER" id="PTHR11188">
    <property type="entry name" value="ARRESTIN DOMAIN CONTAINING PROTEIN"/>
    <property type="match status" value="1"/>
</dbReference>
<dbReference type="GO" id="GO:0070086">
    <property type="term" value="P:ubiquitin-dependent endocytosis"/>
    <property type="evidence" value="ECO:0007669"/>
    <property type="project" value="TreeGrafter"/>
</dbReference>
<comment type="caution">
    <text evidence="2">The sequence shown here is derived from an EMBL/GenBank/DDBJ whole genome shotgun (WGS) entry which is preliminary data.</text>
</comment>
<evidence type="ECO:0000313" key="3">
    <source>
        <dbReference type="Proteomes" id="UP000789508"/>
    </source>
</evidence>
<name>A0A9N9FC04_9GLOM</name>
<dbReference type="GO" id="GO:0005829">
    <property type="term" value="C:cytosol"/>
    <property type="evidence" value="ECO:0007669"/>
    <property type="project" value="TreeGrafter"/>
</dbReference>
<dbReference type="InterPro" id="IPR011021">
    <property type="entry name" value="Arrestin-like_N"/>
</dbReference>
<organism evidence="2 3">
    <name type="scientific">Ambispora leptoticha</name>
    <dbReference type="NCBI Taxonomy" id="144679"/>
    <lineage>
        <taxon>Eukaryota</taxon>
        <taxon>Fungi</taxon>
        <taxon>Fungi incertae sedis</taxon>
        <taxon>Mucoromycota</taxon>
        <taxon>Glomeromycotina</taxon>
        <taxon>Glomeromycetes</taxon>
        <taxon>Archaeosporales</taxon>
        <taxon>Ambisporaceae</taxon>
        <taxon>Ambispora</taxon>
    </lineage>
</organism>
<dbReference type="GO" id="GO:0005886">
    <property type="term" value="C:plasma membrane"/>
    <property type="evidence" value="ECO:0007669"/>
    <property type="project" value="TreeGrafter"/>
</dbReference>
<sequence length="381" mass="43066">MTESDSSASPPDYDSLFANDNNHIDNTISSTTSTPLPHNRKIYFTYPATQNSFQKGFLGVEDASICGTLHLRYSLARPLLATKITLAFTGKLKIEFEQSPLNFNSTRLKSEKIYKDQTIYSETLDLWSSALHGEFQEIDRLDLPFQFDLPANLEPTISLKPENQFYNVYYTLKATIHQKPDFWRLQRKVINLKINCPLDRYSKPPTPWQIDNSAHYLSSYDDEEAISRGIGYDLSLAQRKTPLNSKLNATLNLIFHDARINLKKILCILEERYVIGADGITSKLNKREVTCASVKGTAIAILPGLKNESCVQIAVEVPGKDKVFCSMKTSNVQIRHFLKVLLKLGNADDVELETEIKIINPTININANATIDEQLPSYQVI</sequence>